<feature type="domain" description="Disease resistance R13L4/SHOC-2-like LRR" evidence="2">
    <location>
        <begin position="122"/>
        <end position="270"/>
    </location>
</feature>
<keyword evidence="4" id="KW-1185">Reference proteome</keyword>
<evidence type="ECO:0000259" key="2">
    <source>
        <dbReference type="Pfam" id="PF23598"/>
    </source>
</evidence>
<evidence type="ECO:0000313" key="4">
    <source>
        <dbReference type="Proteomes" id="UP001630127"/>
    </source>
</evidence>
<reference evidence="3 4" key="1">
    <citation type="submission" date="2024-11" db="EMBL/GenBank/DDBJ databases">
        <title>A near-complete genome assembly of Cinchona calisaya.</title>
        <authorList>
            <person name="Lian D.C."/>
            <person name="Zhao X.W."/>
            <person name="Wei L."/>
        </authorList>
    </citation>
    <scope>NUCLEOTIDE SEQUENCE [LARGE SCALE GENOMIC DNA]</scope>
    <source>
        <tissue evidence="3">Nenye</tissue>
    </source>
</reference>
<dbReference type="EMBL" id="JBJUIK010000014">
    <property type="protein sequence ID" value="KAL3504618.1"/>
    <property type="molecule type" value="Genomic_DNA"/>
</dbReference>
<dbReference type="InterPro" id="IPR032675">
    <property type="entry name" value="LRR_dom_sf"/>
</dbReference>
<dbReference type="GO" id="GO:0005737">
    <property type="term" value="C:cytoplasm"/>
    <property type="evidence" value="ECO:0007669"/>
    <property type="project" value="UniProtKB-SubCell"/>
</dbReference>
<dbReference type="SUPFAM" id="SSF52058">
    <property type="entry name" value="L domain-like"/>
    <property type="match status" value="1"/>
</dbReference>
<organism evidence="3 4">
    <name type="scientific">Cinchona calisaya</name>
    <dbReference type="NCBI Taxonomy" id="153742"/>
    <lineage>
        <taxon>Eukaryota</taxon>
        <taxon>Viridiplantae</taxon>
        <taxon>Streptophyta</taxon>
        <taxon>Embryophyta</taxon>
        <taxon>Tracheophyta</taxon>
        <taxon>Spermatophyta</taxon>
        <taxon>Magnoliopsida</taxon>
        <taxon>eudicotyledons</taxon>
        <taxon>Gunneridae</taxon>
        <taxon>Pentapetalae</taxon>
        <taxon>asterids</taxon>
        <taxon>lamiids</taxon>
        <taxon>Gentianales</taxon>
        <taxon>Rubiaceae</taxon>
        <taxon>Cinchonoideae</taxon>
        <taxon>Cinchoneae</taxon>
        <taxon>Cinchona</taxon>
    </lineage>
</organism>
<name>A0ABD2YGF4_9GENT</name>
<dbReference type="Gene3D" id="3.80.10.10">
    <property type="entry name" value="Ribonuclease Inhibitor"/>
    <property type="match status" value="1"/>
</dbReference>
<gene>
    <name evidence="3" type="ORF">ACH5RR_034459</name>
</gene>
<sequence length="274" mass="31364">MIARRSSKGGIKACRIHDVFWDFCSAKLEGNSFLMQEGNLDGISIHYGDFQMQTKSLLYYYKSNRELLSFPLLYKDTPSGVRDEFLSERLVFEDKPPRGRGVFTDGGVGTRSSQPRQFDYGSILQYKLLRVLDLGNVRVESSADTSDLIMIAELVHLRYLAIQVRTAEIPSEISNLRNLETLILTGTIGKIILPEAVWNLVSLRHALTFHSFFTFQYYSKEFFDNFSQLANLVSISVISPQNGNDVEKFLWRLPNIRKLGCRFSNSWDDSTVFL</sequence>
<dbReference type="Pfam" id="PF23598">
    <property type="entry name" value="LRR_14"/>
    <property type="match status" value="1"/>
</dbReference>
<comment type="caution">
    <text evidence="3">The sequence shown here is derived from an EMBL/GenBank/DDBJ whole genome shotgun (WGS) entry which is preliminary data.</text>
</comment>
<dbReference type="InterPro" id="IPR044974">
    <property type="entry name" value="Disease_R_plants"/>
</dbReference>
<dbReference type="InterPro" id="IPR055414">
    <property type="entry name" value="LRR_R13L4/SHOC2-like"/>
</dbReference>
<dbReference type="PANTHER" id="PTHR23155">
    <property type="entry name" value="DISEASE RESISTANCE PROTEIN RP"/>
    <property type="match status" value="1"/>
</dbReference>
<keyword evidence="1" id="KW-0677">Repeat</keyword>
<evidence type="ECO:0000313" key="3">
    <source>
        <dbReference type="EMBL" id="KAL3504618.1"/>
    </source>
</evidence>
<dbReference type="PANTHER" id="PTHR23155:SF1152">
    <property type="entry name" value="AAA+ ATPASE DOMAIN-CONTAINING PROTEIN"/>
    <property type="match status" value="1"/>
</dbReference>
<dbReference type="Proteomes" id="UP001630127">
    <property type="component" value="Unassembled WGS sequence"/>
</dbReference>
<dbReference type="AlphaFoldDB" id="A0ABD2YGF4"/>
<proteinExistence type="predicted"/>
<protein>
    <recommendedName>
        <fullName evidence="2">Disease resistance R13L4/SHOC-2-like LRR domain-containing protein</fullName>
    </recommendedName>
</protein>
<evidence type="ECO:0000256" key="1">
    <source>
        <dbReference type="ARBA" id="ARBA00022737"/>
    </source>
</evidence>
<accession>A0ABD2YGF4</accession>